<dbReference type="EMBL" id="CP136891">
    <property type="protein sequence ID" value="WOK98581.1"/>
    <property type="molecule type" value="Genomic_DNA"/>
</dbReference>
<keyword evidence="3 8" id="KW-0808">Transferase</keyword>
<evidence type="ECO:0000256" key="5">
    <source>
        <dbReference type="ARBA" id="ARBA00023034"/>
    </source>
</evidence>
<keyword evidence="5" id="KW-0333">Golgi apparatus</keyword>
<keyword evidence="9" id="KW-1185">Reference proteome</keyword>
<comment type="similarity">
    <text evidence="2">Belongs to the glycosyltransferase 47 family.</text>
</comment>
<dbReference type="PANTHER" id="PTHR11062:SF255">
    <property type="entry name" value="XYLOGLUCAN GALACTOSYLTRANSFERASE GT17-RELATED"/>
    <property type="match status" value="1"/>
</dbReference>
<dbReference type="InterPro" id="IPR040911">
    <property type="entry name" value="Exostosin_GT47"/>
</dbReference>
<keyword evidence="6" id="KW-0472">Membrane</keyword>
<evidence type="ECO:0000256" key="2">
    <source>
        <dbReference type="ARBA" id="ARBA00010271"/>
    </source>
</evidence>
<proteinExistence type="inferred from homology"/>
<accession>A0AAQ3JYH3</accession>
<reference evidence="8 9" key="1">
    <citation type="submission" date="2023-10" db="EMBL/GenBank/DDBJ databases">
        <title>Chromosome-scale genome assembly provides insights into flower coloration mechanisms of Canna indica.</title>
        <authorList>
            <person name="Li C."/>
        </authorList>
    </citation>
    <scope>NUCLEOTIDE SEQUENCE [LARGE SCALE GENOMIC DNA]</scope>
    <source>
        <tissue evidence="8">Flower</tissue>
    </source>
</reference>
<keyword evidence="4" id="KW-0735">Signal-anchor</keyword>
<evidence type="ECO:0000259" key="7">
    <source>
        <dbReference type="Pfam" id="PF03016"/>
    </source>
</evidence>
<evidence type="ECO:0000256" key="4">
    <source>
        <dbReference type="ARBA" id="ARBA00022968"/>
    </source>
</evidence>
<dbReference type="Proteomes" id="UP001327560">
    <property type="component" value="Chromosome 2"/>
</dbReference>
<keyword evidence="6" id="KW-1133">Transmembrane helix</keyword>
<dbReference type="InterPro" id="IPR004263">
    <property type="entry name" value="Exostosin"/>
</dbReference>
<comment type="subcellular location">
    <subcellularLocation>
        <location evidence="1">Golgi apparatus membrane</location>
        <topology evidence="1">Single-pass type II membrane protein</topology>
    </subcellularLocation>
</comment>
<keyword evidence="3 8" id="KW-0328">Glycosyltransferase</keyword>
<gene>
    <name evidence="8" type="ORF">Cni_G07293</name>
</gene>
<organism evidence="8 9">
    <name type="scientific">Canna indica</name>
    <name type="common">Indian-shot</name>
    <dbReference type="NCBI Taxonomy" id="4628"/>
    <lineage>
        <taxon>Eukaryota</taxon>
        <taxon>Viridiplantae</taxon>
        <taxon>Streptophyta</taxon>
        <taxon>Embryophyta</taxon>
        <taxon>Tracheophyta</taxon>
        <taxon>Spermatophyta</taxon>
        <taxon>Magnoliopsida</taxon>
        <taxon>Liliopsida</taxon>
        <taxon>Zingiberales</taxon>
        <taxon>Cannaceae</taxon>
        <taxon>Canna</taxon>
    </lineage>
</organism>
<dbReference type="GO" id="GO:0000139">
    <property type="term" value="C:Golgi membrane"/>
    <property type="evidence" value="ECO:0007669"/>
    <property type="project" value="UniProtKB-SubCell"/>
</dbReference>
<sequence length="482" mass="54820">MASKPKEDDEEEIPSSPLLSSLSFSMEINPSSLLHRVQFVVLVLLCYLLWLRLLFFVFSPASPLPYSTAGLRPRPHQLARSPETCDSDIAPFYIHRIHPRFNAALVGRCLSRLPSRDCSYVGHRGLGRPLLRLPGTPGDDVEGTAWYATHDSAAEMLFHARAERHPCRTMDPEKATLFYVPFYAGLDAAAGSRQTNHTLRDALAVELAAYLYSLPSFHRHAGRDHLLAVGRPSGHFMRSPTRLDSGANRLLLLPEVSNMTILTVERHPWEGHNQVGIPYPSFFHPRTVAEVAEWQAELRHFERTHLFAFVGGPALNSDKTALRSRILNQCWRSDRCLPLQCKPGTRDCNDPDRVLDVMRRANFCMQPPDESFTRRSTFDSVLAGCIPVFFSEHSAYTQYEWYLPDQTETWSVLLKPEQWDRVEEELGRIPRAAVERMREEVIRLIPRLTYAHPDATRSELGFRDAIDVALVELTKRIGSTLQ</sequence>
<evidence type="ECO:0000256" key="1">
    <source>
        <dbReference type="ARBA" id="ARBA00004323"/>
    </source>
</evidence>
<feature type="domain" description="Exostosin GT47" evidence="7">
    <location>
        <begin position="93"/>
        <end position="415"/>
    </location>
</feature>
<protein>
    <submittedName>
        <fullName evidence="8">Xyloglucan galactosyltransferase GT17</fullName>
    </submittedName>
</protein>
<evidence type="ECO:0000313" key="8">
    <source>
        <dbReference type="EMBL" id="WOK98581.1"/>
    </source>
</evidence>
<evidence type="ECO:0000256" key="3">
    <source>
        <dbReference type="ARBA" id="ARBA00022676"/>
    </source>
</evidence>
<evidence type="ECO:0000256" key="6">
    <source>
        <dbReference type="SAM" id="Phobius"/>
    </source>
</evidence>
<evidence type="ECO:0000313" key="9">
    <source>
        <dbReference type="Proteomes" id="UP001327560"/>
    </source>
</evidence>
<dbReference type="AlphaFoldDB" id="A0AAQ3JYH3"/>
<name>A0AAQ3JYH3_9LILI</name>
<keyword evidence="6" id="KW-0812">Transmembrane</keyword>
<dbReference type="Pfam" id="PF03016">
    <property type="entry name" value="Exostosin_GT47"/>
    <property type="match status" value="1"/>
</dbReference>
<feature type="transmembrane region" description="Helical" evidence="6">
    <location>
        <begin position="39"/>
        <end position="58"/>
    </location>
</feature>
<dbReference type="PANTHER" id="PTHR11062">
    <property type="entry name" value="EXOSTOSIN HEPARAN SULFATE GLYCOSYLTRANSFERASE -RELATED"/>
    <property type="match status" value="1"/>
</dbReference>
<dbReference type="GO" id="GO:0016757">
    <property type="term" value="F:glycosyltransferase activity"/>
    <property type="evidence" value="ECO:0007669"/>
    <property type="project" value="UniProtKB-KW"/>
</dbReference>